<dbReference type="AlphaFoldDB" id="A0A848J2M2"/>
<reference evidence="8 9" key="1">
    <citation type="submission" date="2020-04" db="EMBL/GenBank/DDBJ databases">
        <title>Flammeovirgaceae bacterium KN852 isolated from deep sea.</title>
        <authorList>
            <person name="Zhang D.-C."/>
        </authorList>
    </citation>
    <scope>NUCLEOTIDE SEQUENCE [LARGE SCALE GENOMIC DNA]</scope>
    <source>
        <strain evidence="8 9">KN852</strain>
    </source>
</reference>
<keyword evidence="3 5" id="KW-0697">Rotamase</keyword>
<dbReference type="EC" id="5.2.1.8" evidence="6"/>
<evidence type="ECO:0000313" key="8">
    <source>
        <dbReference type="EMBL" id="NMM47422.1"/>
    </source>
</evidence>
<dbReference type="PROSITE" id="PS50059">
    <property type="entry name" value="FKBP_PPIASE"/>
    <property type="match status" value="1"/>
</dbReference>
<dbReference type="EMBL" id="JABBNU010000002">
    <property type="protein sequence ID" value="NMM47422.1"/>
    <property type="molecule type" value="Genomic_DNA"/>
</dbReference>
<gene>
    <name evidence="8" type="ORF">HH304_03360</name>
</gene>
<dbReference type="PANTHER" id="PTHR43811:SF19">
    <property type="entry name" value="39 KDA FK506-BINDING NUCLEAR PROTEIN"/>
    <property type="match status" value="1"/>
</dbReference>
<accession>A0A848J2M2</accession>
<dbReference type="RefSeq" id="WP_169678047.1">
    <property type="nucleotide sequence ID" value="NZ_JABBNU010000002.1"/>
</dbReference>
<sequence>MNKVILNLFFVSLIMFSCGLNVDSVSFEEALEIRAEEYKRFADNNRDSIDADVVDIEAYLEQKGVTDYDTTYSGVRYYTDIDGTGPEVEPGSRVAVYYELYNLETGQLISQSRDNTTGDERVFVYTAYAASVIQGFDEGIEKLRQGDEAHIFIPSDLGYGENPVKDIPGNTNLYYFIKVRQVQ</sequence>
<dbReference type="Pfam" id="PF00254">
    <property type="entry name" value="FKBP_C"/>
    <property type="match status" value="1"/>
</dbReference>
<dbReference type="Gene3D" id="3.10.50.40">
    <property type="match status" value="1"/>
</dbReference>
<dbReference type="PANTHER" id="PTHR43811">
    <property type="entry name" value="FKBP-TYPE PEPTIDYL-PROLYL CIS-TRANS ISOMERASE FKPA"/>
    <property type="match status" value="1"/>
</dbReference>
<proteinExistence type="inferred from homology"/>
<evidence type="ECO:0000256" key="1">
    <source>
        <dbReference type="ARBA" id="ARBA00000971"/>
    </source>
</evidence>
<evidence type="ECO:0000259" key="7">
    <source>
        <dbReference type="PROSITE" id="PS50059"/>
    </source>
</evidence>
<evidence type="ECO:0000313" key="9">
    <source>
        <dbReference type="Proteomes" id="UP000559010"/>
    </source>
</evidence>
<dbReference type="GO" id="GO:0003755">
    <property type="term" value="F:peptidyl-prolyl cis-trans isomerase activity"/>
    <property type="evidence" value="ECO:0007669"/>
    <property type="project" value="UniProtKB-UniRule"/>
</dbReference>
<dbReference type="SUPFAM" id="SSF54534">
    <property type="entry name" value="FKBP-like"/>
    <property type="match status" value="1"/>
</dbReference>
<organism evidence="8 9">
    <name type="scientific">Marinigracilibium pacificum</name>
    <dbReference type="NCBI Taxonomy" id="2729599"/>
    <lineage>
        <taxon>Bacteria</taxon>
        <taxon>Pseudomonadati</taxon>
        <taxon>Bacteroidota</taxon>
        <taxon>Cytophagia</taxon>
        <taxon>Cytophagales</taxon>
        <taxon>Flammeovirgaceae</taxon>
        <taxon>Marinigracilibium</taxon>
    </lineage>
</organism>
<dbReference type="PROSITE" id="PS51257">
    <property type="entry name" value="PROKAR_LIPOPROTEIN"/>
    <property type="match status" value="1"/>
</dbReference>
<dbReference type="Proteomes" id="UP000559010">
    <property type="component" value="Unassembled WGS sequence"/>
</dbReference>
<evidence type="ECO:0000256" key="5">
    <source>
        <dbReference type="PROSITE-ProRule" id="PRU00277"/>
    </source>
</evidence>
<evidence type="ECO:0000256" key="3">
    <source>
        <dbReference type="ARBA" id="ARBA00023110"/>
    </source>
</evidence>
<comment type="catalytic activity">
    <reaction evidence="1 5 6">
        <text>[protein]-peptidylproline (omega=180) = [protein]-peptidylproline (omega=0)</text>
        <dbReference type="Rhea" id="RHEA:16237"/>
        <dbReference type="Rhea" id="RHEA-COMP:10747"/>
        <dbReference type="Rhea" id="RHEA-COMP:10748"/>
        <dbReference type="ChEBI" id="CHEBI:83833"/>
        <dbReference type="ChEBI" id="CHEBI:83834"/>
        <dbReference type="EC" id="5.2.1.8"/>
    </reaction>
</comment>
<comment type="caution">
    <text evidence="8">The sequence shown here is derived from an EMBL/GenBank/DDBJ whole genome shotgun (WGS) entry which is preliminary data.</text>
</comment>
<comment type="similarity">
    <text evidence="2 6">Belongs to the FKBP-type PPIase family.</text>
</comment>
<protein>
    <recommendedName>
        <fullName evidence="6">Peptidyl-prolyl cis-trans isomerase</fullName>
        <ecNumber evidence="6">5.2.1.8</ecNumber>
    </recommendedName>
</protein>
<keyword evidence="9" id="KW-1185">Reference proteome</keyword>
<feature type="domain" description="PPIase FKBP-type" evidence="7">
    <location>
        <begin position="91"/>
        <end position="183"/>
    </location>
</feature>
<evidence type="ECO:0000256" key="4">
    <source>
        <dbReference type="ARBA" id="ARBA00023235"/>
    </source>
</evidence>
<dbReference type="InterPro" id="IPR001179">
    <property type="entry name" value="PPIase_FKBP_dom"/>
</dbReference>
<evidence type="ECO:0000256" key="6">
    <source>
        <dbReference type="RuleBase" id="RU003915"/>
    </source>
</evidence>
<keyword evidence="4 5" id="KW-0413">Isomerase</keyword>
<name>A0A848J2M2_9BACT</name>
<evidence type="ECO:0000256" key="2">
    <source>
        <dbReference type="ARBA" id="ARBA00006577"/>
    </source>
</evidence>
<dbReference type="InterPro" id="IPR046357">
    <property type="entry name" value="PPIase_dom_sf"/>
</dbReference>